<dbReference type="PANTHER" id="PTHR15052">
    <property type="entry name" value="RNA POLYMERASE III TRANSCRIPTION INITIATION FACTOR COMPLEX SUBUNIT"/>
    <property type="match status" value="1"/>
</dbReference>
<dbReference type="AlphaFoldDB" id="A0A2U1LQW0"/>
<evidence type="ECO:0000313" key="6">
    <source>
        <dbReference type="Proteomes" id="UP000245207"/>
    </source>
</evidence>
<organism evidence="5 6">
    <name type="scientific">Artemisia annua</name>
    <name type="common">Sweet wormwood</name>
    <dbReference type="NCBI Taxonomy" id="35608"/>
    <lineage>
        <taxon>Eukaryota</taxon>
        <taxon>Viridiplantae</taxon>
        <taxon>Streptophyta</taxon>
        <taxon>Embryophyta</taxon>
        <taxon>Tracheophyta</taxon>
        <taxon>Spermatophyta</taxon>
        <taxon>Magnoliopsida</taxon>
        <taxon>eudicotyledons</taxon>
        <taxon>Gunneridae</taxon>
        <taxon>Pentapetalae</taxon>
        <taxon>asterids</taxon>
        <taxon>campanulids</taxon>
        <taxon>Asterales</taxon>
        <taxon>Asteraceae</taxon>
        <taxon>Asteroideae</taxon>
        <taxon>Anthemideae</taxon>
        <taxon>Artemisiinae</taxon>
        <taxon>Artemisia</taxon>
    </lineage>
</organism>
<dbReference type="Gene3D" id="2.130.10.10">
    <property type="entry name" value="YVTN repeat-like/Quinoprotein amine dehydrogenase"/>
    <property type="match status" value="1"/>
</dbReference>
<protein>
    <submittedName>
        <fullName evidence="5">Transducin/WD40 repeat-like superfamily protein</fullName>
    </submittedName>
</protein>
<sequence length="284" mass="31883">MRKNYTSNPLTNHFKPSNGSDPFRPLWDIPTQKIVYSLDWLTDPSCVISSFDDGEIRIMSLLRAASDVPITGMPCEKTQQSGSHSYCCSSSSIWSIHMSMTGMVAYCCSDGKVVHFQLTARALGKDHHRNREPHYLCGSLSVEESTLTVFSPLPNVPFTLKRSLNEWGNTPRSKRGFLSHCNQEKRAKKEISKCQTTGNNSDSEGTMVTAQKKKTSQKTITSKALVCIDDDDKSEEENVIEEEKETLPPKIIAMHRVRWNMNKGSERLLCYGGASGIVRCQLIR</sequence>
<dbReference type="GO" id="GO:0006383">
    <property type="term" value="P:transcription by RNA polymerase III"/>
    <property type="evidence" value="ECO:0007669"/>
    <property type="project" value="TreeGrafter"/>
</dbReference>
<accession>A0A2U1LQW0</accession>
<dbReference type="OrthoDB" id="4703at2759"/>
<evidence type="ECO:0000313" key="5">
    <source>
        <dbReference type="EMBL" id="PWA51382.1"/>
    </source>
</evidence>
<dbReference type="EMBL" id="PKPP01008178">
    <property type="protein sequence ID" value="PWA51382.1"/>
    <property type="molecule type" value="Genomic_DNA"/>
</dbReference>
<feature type="compositionally biased region" description="Polar residues" evidence="4">
    <location>
        <begin position="193"/>
        <end position="208"/>
    </location>
</feature>
<evidence type="ECO:0000256" key="2">
    <source>
        <dbReference type="ARBA" id="ARBA00023163"/>
    </source>
</evidence>
<keyword evidence="3" id="KW-0539">Nucleus</keyword>
<dbReference type="SUPFAM" id="SSF50978">
    <property type="entry name" value="WD40 repeat-like"/>
    <property type="match status" value="1"/>
</dbReference>
<proteinExistence type="predicted"/>
<evidence type="ECO:0000256" key="1">
    <source>
        <dbReference type="ARBA" id="ARBA00004123"/>
    </source>
</evidence>
<dbReference type="GO" id="GO:0005634">
    <property type="term" value="C:nucleus"/>
    <property type="evidence" value="ECO:0007669"/>
    <property type="project" value="UniProtKB-SubCell"/>
</dbReference>
<dbReference type="InterPro" id="IPR052416">
    <property type="entry name" value="GTF3C_component"/>
</dbReference>
<name>A0A2U1LQW0_ARTAN</name>
<dbReference type="InterPro" id="IPR036322">
    <property type="entry name" value="WD40_repeat_dom_sf"/>
</dbReference>
<dbReference type="GO" id="GO:0000127">
    <property type="term" value="C:transcription factor TFIIIC complex"/>
    <property type="evidence" value="ECO:0007669"/>
    <property type="project" value="TreeGrafter"/>
</dbReference>
<comment type="caution">
    <text evidence="5">The sequence shown here is derived from an EMBL/GenBank/DDBJ whole genome shotgun (WGS) entry which is preliminary data.</text>
</comment>
<keyword evidence="2" id="KW-0804">Transcription</keyword>
<dbReference type="InterPro" id="IPR015943">
    <property type="entry name" value="WD40/YVTN_repeat-like_dom_sf"/>
</dbReference>
<dbReference type="PANTHER" id="PTHR15052:SF2">
    <property type="entry name" value="GENERAL TRANSCRIPTION FACTOR 3C POLYPEPTIDE 2"/>
    <property type="match status" value="1"/>
</dbReference>
<keyword evidence="6" id="KW-1185">Reference proteome</keyword>
<feature type="region of interest" description="Disordered" evidence="4">
    <location>
        <begin position="190"/>
        <end position="210"/>
    </location>
</feature>
<comment type="subcellular location">
    <subcellularLocation>
        <location evidence="1">Nucleus</location>
    </subcellularLocation>
</comment>
<evidence type="ECO:0000256" key="4">
    <source>
        <dbReference type="SAM" id="MobiDB-lite"/>
    </source>
</evidence>
<reference evidence="5 6" key="1">
    <citation type="journal article" date="2018" name="Mol. Plant">
        <title>The genome of Artemisia annua provides insight into the evolution of Asteraceae family and artemisinin biosynthesis.</title>
        <authorList>
            <person name="Shen Q."/>
            <person name="Zhang L."/>
            <person name="Liao Z."/>
            <person name="Wang S."/>
            <person name="Yan T."/>
            <person name="Shi P."/>
            <person name="Liu M."/>
            <person name="Fu X."/>
            <person name="Pan Q."/>
            <person name="Wang Y."/>
            <person name="Lv Z."/>
            <person name="Lu X."/>
            <person name="Zhang F."/>
            <person name="Jiang W."/>
            <person name="Ma Y."/>
            <person name="Chen M."/>
            <person name="Hao X."/>
            <person name="Li L."/>
            <person name="Tang Y."/>
            <person name="Lv G."/>
            <person name="Zhou Y."/>
            <person name="Sun X."/>
            <person name="Brodelius P.E."/>
            <person name="Rose J.K.C."/>
            <person name="Tang K."/>
        </authorList>
    </citation>
    <scope>NUCLEOTIDE SEQUENCE [LARGE SCALE GENOMIC DNA]</scope>
    <source>
        <strain evidence="6">cv. Huhao1</strain>
        <tissue evidence="5">Leaf</tissue>
    </source>
</reference>
<evidence type="ECO:0000256" key="3">
    <source>
        <dbReference type="ARBA" id="ARBA00023242"/>
    </source>
</evidence>
<dbReference type="STRING" id="35608.A0A2U1LQW0"/>
<gene>
    <name evidence="5" type="ORF">CTI12_AA463650</name>
</gene>
<dbReference type="Proteomes" id="UP000245207">
    <property type="component" value="Unassembled WGS sequence"/>
</dbReference>